<comment type="caution">
    <text evidence="6">The sequence shown here is derived from an EMBL/GenBank/DDBJ whole genome shotgun (WGS) entry which is preliminary data.</text>
</comment>
<dbReference type="Proteomes" id="UP000321306">
    <property type="component" value="Unassembled WGS sequence"/>
</dbReference>
<organism evidence="6 7">
    <name type="scientific">Deinococcus cellulosilyticus (strain DSM 18568 / NBRC 106333 / KACC 11606 / 5516J-15)</name>
    <dbReference type="NCBI Taxonomy" id="1223518"/>
    <lineage>
        <taxon>Bacteria</taxon>
        <taxon>Thermotogati</taxon>
        <taxon>Deinococcota</taxon>
        <taxon>Deinococci</taxon>
        <taxon>Deinococcales</taxon>
        <taxon>Deinococcaceae</taxon>
        <taxon>Deinococcus</taxon>
    </lineage>
</organism>
<evidence type="ECO:0000256" key="1">
    <source>
        <dbReference type="ARBA" id="ARBA00009156"/>
    </source>
</evidence>
<gene>
    <name evidence="6" type="ORF">DC3_20170</name>
</gene>
<feature type="domain" description="Carbohydrate kinase FGGY N-terminal" evidence="4">
    <location>
        <begin position="5"/>
        <end position="250"/>
    </location>
</feature>
<dbReference type="GO" id="GO:0005975">
    <property type="term" value="P:carbohydrate metabolic process"/>
    <property type="evidence" value="ECO:0007669"/>
    <property type="project" value="InterPro"/>
</dbReference>
<sequence length="517" mass="57571">MKHLLSIDNGTQSLRALLFTPDGQLLASHRVSFSPYESPEPGWAEKDPLVYWNAAGTACQALWDQGFSPEDVLGVAVTTQRGTVVNVDHKGHPLRPAMLWLDQRQATQLPTLPWLYRAGVGLLGLQDTIKYVQGQAEANWLREHQPELWERTHKYLLLSGYLNFKLTGQFVDSAAAQVGYLPFDYRQQRWAHPLDLKRHIAPILQSKLPDLKPAGQVLGHITPSASTHTGLKVGTPVVSCAADKACEALGSGIFKPGQAAISYGTTASITTTSRKYCEIEPFIPPYPSALPGQYNPEVQTFRGFWMVSWFKEEFGLQEVMHAEQHGLPAEVLFDRLIEEVPPGSYGLMLQPYWTPGLRRPAPDAKGAIIGFGDVHKRPHLYRAILEGLAYSMREGKERLERKTHQKIREIRIAGGGAQSDQIMQITANVLNLQVSRTHTPEASGLGAAITVAVGLGVHRDFATALKQMTRPGRIFQPQTAATSTYDALYCRVYRHMYPQLSQLYREIQNITGYPRSC</sequence>
<dbReference type="InterPro" id="IPR018484">
    <property type="entry name" value="FGGY_N"/>
</dbReference>
<protein>
    <submittedName>
        <fullName evidence="6">Carbohydrate kinase</fullName>
    </submittedName>
</protein>
<dbReference type="PANTHER" id="PTHR43095:SF5">
    <property type="entry name" value="XYLULOSE KINASE"/>
    <property type="match status" value="1"/>
</dbReference>
<evidence type="ECO:0000256" key="2">
    <source>
        <dbReference type="ARBA" id="ARBA00022679"/>
    </source>
</evidence>
<dbReference type="SUPFAM" id="SSF53067">
    <property type="entry name" value="Actin-like ATPase domain"/>
    <property type="match status" value="2"/>
</dbReference>
<dbReference type="RefSeq" id="WP_146884195.1">
    <property type="nucleotide sequence ID" value="NZ_BJXB01000007.1"/>
</dbReference>
<keyword evidence="3 6" id="KW-0418">Kinase</keyword>
<dbReference type="PANTHER" id="PTHR43095">
    <property type="entry name" value="SUGAR KINASE"/>
    <property type="match status" value="1"/>
</dbReference>
<keyword evidence="7" id="KW-1185">Reference proteome</keyword>
<dbReference type="Pfam" id="PF00370">
    <property type="entry name" value="FGGY_N"/>
    <property type="match status" value="1"/>
</dbReference>
<dbReference type="InterPro" id="IPR043129">
    <property type="entry name" value="ATPase_NBD"/>
</dbReference>
<name>A0A511N0J4_DEIC1</name>
<evidence type="ECO:0000259" key="5">
    <source>
        <dbReference type="Pfam" id="PF02782"/>
    </source>
</evidence>
<comment type="similarity">
    <text evidence="1">Belongs to the FGGY kinase family.</text>
</comment>
<dbReference type="GO" id="GO:0016301">
    <property type="term" value="F:kinase activity"/>
    <property type="evidence" value="ECO:0007669"/>
    <property type="project" value="UniProtKB-KW"/>
</dbReference>
<dbReference type="OrthoDB" id="9805576at2"/>
<evidence type="ECO:0000259" key="4">
    <source>
        <dbReference type="Pfam" id="PF00370"/>
    </source>
</evidence>
<evidence type="ECO:0000313" key="6">
    <source>
        <dbReference type="EMBL" id="GEM46382.1"/>
    </source>
</evidence>
<evidence type="ECO:0000256" key="3">
    <source>
        <dbReference type="ARBA" id="ARBA00022777"/>
    </source>
</evidence>
<dbReference type="Gene3D" id="3.30.420.40">
    <property type="match status" value="2"/>
</dbReference>
<keyword evidence="2" id="KW-0808">Transferase</keyword>
<dbReference type="InterPro" id="IPR018485">
    <property type="entry name" value="FGGY_C"/>
</dbReference>
<dbReference type="AlphaFoldDB" id="A0A511N0J4"/>
<proteinExistence type="inferred from homology"/>
<dbReference type="PIRSF" id="PIRSF000538">
    <property type="entry name" value="GlpK"/>
    <property type="match status" value="1"/>
</dbReference>
<dbReference type="EMBL" id="BJXB01000007">
    <property type="protein sequence ID" value="GEM46382.1"/>
    <property type="molecule type" value="Genomic_DNA"/>
</dbReference>
<reference evidence="6 7" key="1">
    <citation type="submission" date="2019-07" db="EMBL/GenBank/DDBJ databases">
        <title>Whole genome shotgun sequence of Deinococcus cellulosilyticus NBRC 106333.</title>
        <authorList>
            <person name="Hosoyama A."/>
            <person name="Uohara A."/>
            <person name="Ohji S."/>
            <person name="Ichikawa N."/>
        </authorList>
    </citation>
    <scope>NUCLEOTIDE SEQUENCE [LARGE SCALE GENOMIC DNA]</scope>
    <source>
        <strain evidence="6 7">NBRC 106333</strain>
    </source>
</reference>
<feature type="domain" description="Carbohydrate kinase FGGY C-terminal" evidence="5">
    <location>
        <begin position="259"/>
        <end position="453"/>
    </location>
</feature>
<accession>A0A511N0J4</accession>
<dbReference type="InterPro" id="IPR050406">
    <property type="entry name" value="FGGY_Carb_Kinase"/>
</dbReference>
<dbReference type="InterPro" id="IPR000577">
    <property type="entry name" value="Carb_kinase_FGGY"/>
</dbReference>
<dbReference type="Pfam" id="PF02782">
    <property type="entry name" value="FGGY_C"/>
    <property type="match status" value="1"/>
</dbReference>
<dbReference type="CDD" id="cd07779">
    <property type="entry name" value="ASKHA_NBD_FGGY_YgcE-like"/>
    <property type="match status" value="1"/>
</dbReference>
<evidence type="ECO:0000313" key="7">
    <source>
        <dbReference type="Proteomes" id="UP000321306"/>
    </source>
</evidence>